<sequence length="240" mass="27934">METTILDLPKEIHLIIGQHLHLKSIYSCILVCRSFYSAFIPYLWSGISPINPQDRTITTSSTHVRANAHHIKYFTIFPTLTEEFYHLVFPRLRTLCMRAYIEDFGNENYFVVKPSLKVHFMLSHPFVRKLVYLHNDVLPKEFWDVFSGIVKADALNAFWKVCGQVQNLRLMDVNIPGSAPVPLTLSFQQLKSLKIERLRSTSRDFSYQNWSLPLLEQVKAAEGLQYLKWTIKDVPFPAQM</sequence>
<keyword evidence="3" id="KW-1185">Reference proteome</keyword>
<accession>A0A9P6UD84</accession>
<dbReference type="SUPFAM" id="SSF81383">
    <property type="entry name" value="F-box domain"/>
    <property type="match status" value="1"/>
</dbReference>
<dbReference type="Proteomes" id="UP000823405">
    <property type="component" value="Unassembled WGS sequence"/>
</dbReference>
<dbReference type="Gene3D" id="1.20.1280.50">
    <property type="match status" value="1"/>
</dbReference>
<dbReference type="AlphaFoldDB" id="A0A9P6UD84"/>
<dbReference type="Pfam" id="PF12937">
    <property type="entry name" value="F-box-like"/>
    <property type="match status" value="1"/>
</dbReference>
<dbReference type="EMBL" id="JAAAIN010004408">
    <property type="protein sequence ID" value="KAG0281366.1"/>
    <property type="molecule type" value="Genomic_DNA"/>
</dbReference>
<comment type="caution">
    <text evidence="2">The sequence shown here is derived from an EMBL/GenBank/DDBJ whole genome shotgun (WGS) entry which is preliminary data.</text>
</comment>
<name>A0A9P6UD84_9FUNG</name>
<protein>
    <recommendedName>
        <fullName evidence="1">F-box domain-containing protein</fullName>
    </recommendedName>
</protein>
<feature type="domain" description="F-box" evidence="1">
    <location>
        <begin position="5"/>
        <end position="45"/>
    </location>
</feature>
<dbReference type="OrthoDB" id="2354556at2759"/>
<reference evidence="2" key="1">
    <citation type="journal article" date="2020" name="Fungal Divers.">
        <title>Resolving the Mortierellaceae phylogeny through synthesis of multi-gene phylogenetics and phylogenomics.</title>
        <authorList>
            <person name="Vandepol N."/>
            <person name="Liber J."/>
            <person name="Desiro A."/>
            <person name="Na H."/>
            <person name="Kennedy M."/>
            <person name="Barry K."/>
            <person name="Grigoriev I.V."/>
            <person name="Miller A.N."/>
            <person name="O'Donnell K."/>
            <person name="Stajich J.E."/>
            <person name="Bonito G."/>
        </authorList>
    </citation>
    <scope>NUCLEOTIDE SEQUENCE</scope>
    <source>
        <strain evidence="2">NVP60</strain>
    </source>
</reference>
<gene>
    <name evidence="2" type="ORF">BGZ97_009276</name>
</gene>
<feature type="non-terminal residue" evidence="2">
    <location>
        <position position="1"/>
    </location>
</feature>
<dbReference type="InterPro" id="IPR001810">
    <property type="entry name" value="F-box_dom"/>
</dbReference>
<evidence type="ECO:0000313" key="3">
    <source>
        <dbReference type="Proteomes" id="UP000823405"/>
    </source>
</evidence>
<evidence type="ECO:0000313" key="2">
    <source>
        <dbReference type="EMBL" id="KAG0281366.1"/>
    </source>
</evidence>
<evidence type="ECO:0000259" key="1">
    <source>
        <dbReference type="Pfam" id="PF12937"/>
    </source>
</evidence>
<organism evidence="2 3">
    <name type="scientific">Linnemannia gamsii</name>
    <dbReference type="NCBI Taxonomy" id="64522"/>
    <lineage>
        <taxon>Eukaryota</taxon>
        <taxon>Fungi</taxon>
        <taxon>Fungi incertae sedis</taxon>
        <taxon>Mucoromycota</taxon>
        <taxon>Mortierellomycotina</taxon>
        <taxon>Mortierellomycetes</taxon>
        <taxon>Mortierellales</taxon>
        <taxon>Mortierellaceae</taxon>
        <taxon>Linnemannia</taxon>
    </lineage>
</organism>
<dbReference type="InterPro" id="IPR036047">
    <property type="entry name" value="F-box-like_dom_sf"/>
</dbReference>
<proteinExistence type="predicted"/>